<sequence>MDEDLPLDFEIAPAAAERDEALQISLESWEGPLDLLLTLARGQKVDLRQISILALVEQYLAFIAEMRALKLEVAADYLVMAAWLAYLKSALLLPKDPEAEPSPDELALRLQLRLQRLAAMREAAARLLARDRLGRDVFARPKPEGLHEVRVRRWDASLYDLLSAYGRVKLRTEPVIHMVSRRPVVTLDAALHHLERLIGVKLDWTELSAFLPSDYDGPLRRSAIASSFLAALELARQGRVELKQDGAFEPLYLKAPSA</sequence>
<evidence type="ECO:0000313" key="2">
    <source>
        <dbReference type="EMBL" id="SNS33835.1"/>
    </source>
</evidence>
<dbReference type="Proteomes" id="UP000198339">
    <property type="component" value="Unassembled WGS sequence"/>
</dbReference>
<proteinExistence type="predicted"/>
<dbReference type="AlphaFoldDB" id="A0A239DMH3"/>
<keyword evidence="3" id="KW-1185">Reference proteome</keyword>
<dbReference type="PANTHER" id="PTHR33969:SF2">
    <property type="entry name" value="SEGREGATION AND CONDENSATION PROTEIN A"/>
    <property type="match status" value="1"/>
</dbReference>
<evidence type="ECO:0000313" key="3">
    <source>
        <dbReference type="Proteomes" id="UP000198339"/>
    </source>
</evidence>
<organism evidence="2 3">
    <name type="scientific">Sphingopyxis indica</name>
    <dbReference type="NCBI Taxonomy" id="436663"/>
    <lineage>
        <taxon>Bacteria</taxon>
        <taxon>Pseudomonadati</taxon>
        <taxon>Pseudomonadota</taxon>
        <taxon>Alphaproteobacteria</taxon>
        <taxon>Sphingomonadales</taxon>
        <taxon>Sphingomonadaceae</taxon>
        <taxon>Sphingopyxis</taxon>
    </lineage>
</organism>
<protein>
    <recommendedName>
        <fullName evidence="1">Segregation and condensation protein A</fullName>
    </recommendedName>
</protein>
<name>A0A239DMH3_9SPHN</name>
<dbReference type="InterPro" id="IPR003768">
    <property type="entry name" value="ScpA"/>
</dbReference>
<gene>
    <name evidence="2" type="ORF">SAMN06295955_101357</name>
</gene>
<dbReference type="RefSeq" id="WP_089214258.1">
    <property type="nucleotide sequence ID" value="NZ_CP076394.1"/>
</dbReference>
<reference evidence="2 3" key="1">
    <citation type="submission" date="2017-06" db="EMBL/GenBank/DDBJ databases">
        <authorList>
            <person name="Kim H.J."/>
            <person name="Triplett B.A."/>
        </authorList>
    </citation>
    <scope>NUCLEOTIDE SEQUENCE [LARGE SCALE GENOMIC DNA]</scope>
    <source>
        <strain evidence="2 3">DS15</strain>
    </source>
</reference>
<dbReference type="Gene3D" id="6.10.250.2410">
    <property type="match status" value="1"/>
</dbReference>
<dbReference type="Pfam" id="PF02616">
    <property type="entry name" value="SMC_ScpA"/>
    <property type="match status" value="1"/>
</dbReference>
<dbReference type="EMBL" id="FZPA01000001">
    <property type="protein sequence ID" value="SNS33835.1"/>
    <property type="molecule type" value="Genomic_DNA"/>
</dbReference>
<evidence type="ECO:0000256" key="1">
    <source>
        <dbReference type="ARBA" id="ARBA00044777"/>
    </source>
</evidence>
<dbReference type="OrthoDB" id="9793741at2"/>
<dbReference type="PANTHER" id="PTHR33969">
    <property type="entry name" value="SEGREGATION AND CONDENSATION PROTEIN A"/>
    <property type="match status" value="1"/>
</dbReference>
<accession>A0A239DMH3</accession>